<dbReference type="OrthoDB" id="4843609at2"/>
<accession>A0A0A0J4Y7</accession>
<dbReference type="eggNOG" id="ENOG5031Y2M">
    <property type="taxonomic scope" value="Bacteria"/>
</dbReference>
<keyword evidence="3" id="KW-1185">Reference proteome</keyword>
<evidence type="ECO:0000256" key="1">
    <source>
        <dbReference type="SAM" id="Phobius"/>
    </source>
</evidence>
<organism evidence="2 3">
    <name type="scientific">Knoellia sinensis KCTC 19936</name>
    <dbReference type="NCBI Taxonomy" id="1385520"/>
    <lineage>
        <taxon>Bacteria</taxon>
        <taxon>Bacillati</taxon>
        <taxon>Actinomycetota</taxon>
        <taxon>Actinomycetes</taxon>
        <taxon>Micrococcales</taxon>
        <taxon>Intrasporangiaceae</taxon>
        <taxon>Knoellia</taxon>
    </lineage>
</organism>
<dbReference type="EMBL" id="AVPJ01000007">
    <property type="protein sequence ID" value="KGN32278.1"/>
    <property type="molecule type" value="Genomic_DNA"/>
</dbReference>
<name>A0A0A0J4Y7_9MICO</name>
<feature type="transmembrane region" description="Helical" evidence="1">
    <location>
        <begin position="12"/>
        <end position="36"/>
    </location>
</feature>
<feature type="transmembrane region" description="Helical" evidence="1">
    <location>
        <begin position="92"/>
        <end position="111"/>
    </location>
</feature>
<keyword evidence="1" id="KW-0812">Transmembrane</keyword>
<sequence length="122" mass="13500">MPTETDTDFLVWGARVFALLALLGVAAILAAVWWVIVRPVIAEALRAREAGDWWLPFLPQSDGGYGPLAENHWWSAMRAPQPGSSGGLLIRWGFWTMVSIGLTLGMARAVWQLARLVVRAWS</sequence>
<proteinExistence type="predicted"/>
<evidence type="ECO:0000313" key="2">
    <source>
        <dbReference type="EMBL" id="KGN32278.1"/>
    </source>
</evidence>
<dbReference type="AlphaFoldDB" id="A0A0A0J4Y7"/>
<evidence type="ECO:0000313" key="3">
    <source>
        <dbReference type="Proteomes" id="UP000030002"/>
    </source>
</evidence>
<keyword evidence="1" id="KW-0472">Membrane</keyword>
<gene>
    <name evidence="2" type="ORF">N802_18110</name>
</gene>
<dbReference type="Proteomes" id="UP000030002">
    <property type="component" value="Unassembled WGS sequence"/>
</dbReference>
<dbReference type="RefSeq" id="WP_035915967.1">
    <property type="nucleotide sequence ID" value="NZ_AVPJ01000007.1"/>
</dbReference>
<protein>
    <submittedName>
        <fullName evidence="2">Uncharacterized protein</fullName>
    </submittedName>
</protein>
<keyword evidence="1" id="KW-1133">Transmembrane helix</keyword>
<reference evidence="2 3" key="1">
    <citation type="submission" date="2013-08" db="EMBL/GenBank/DDBJ databases">
        <title>The genome sequence of Knoellia sinensis.</title>
        <authorList>
            <person name="Zhu W."/>
            <person name="Wang G."/>
        </authorList>
    </citation>
    <scope>NUCLEOTIDE SEQUENCE [LARGE SCALE GENOMIC DNA]</scope>
    <source>
        <strain evidence="2 3">KCTC 19936</strain>
    </source>
</reference>
<dbReference type="STRING" id="1385520.N802_18110"/>
<comment type="caution">
    <text evidence="2">The sequence shown here is derived from an EMBL/GenBank/DDBJ whole genome shotgun (WGS) entry which is preliminary data.</text>
</comment>